<gene>
    <name evidence="1" type="ORF">DFR52_103437</name>
</gene>
<dbReference type="Pfam" id="PF10983">
    <property type="entry name" value="DUF2793"/>
    <property type="match status" value="1"/>
</dbReference>
<dbReference type="RefSeq" id="WP_158284963.1">
    <property type="nucleotide sequence ID" value="NZ_QGTR01000003.1"/>
</dbReference>
<protein>
    <submittedName>
        <fullName evidence="1">Uncharacterized protein DUF2793</fullName>
    </submittedName>
</protein>
<dbReference type="EMBL" id="QGTR01000003">
    <property type="protein sequence ID" value="PWW00235.1"/>
    <property type="molecule type" value="Genomic_DNA"/>
</dbReference>
<keyword evidence="2" id="KW-1185">Reference proteome</keyword>
<dbReference type="Proteomes" id="UP000246352">
    <property type="component" value="Unassembled WGS sequence"/>
</dbReference>
<dbReference type="AlphaFoldDB" id="A0A317PKP3"/>
<evidence type="ECO:0000313" key="1">
    <source>
        <dbReference type="EMBL" id="PWW00235.1"/>
    </source>
</evidence>
<organism evidence="1 2">
    <name type="scientific">Hoeflea marina</name>
    <dbReference type="NCBI Taxonomy" id="274592"/>
    <lineage>
        <taxon>Bacteria</taxon>
        <taxon>Pseudomonadati</taxon>
        <taxon>Pseudomonadota</taxon>
        <taxon>Alphaproteobacteria</taxon>
        <taxon>Hyphomicrobiales</taxon>
        <taxon>Rhizobiaceae</taxon>
        <taxon>Hoeflea</taxon>
    </lineage>
</organism>
<dbReference type="OrthoDB" id="564699at2"/>
<accession>A0A317PKP3</accession>
<proteinExistence type="predicted"/>
<comment type="caution">
    <text evidence="1">The sequence shown here is derived from an EMBL/GenBank/DDBJ whole genome shotgun (WGS) entry which is preliminary data.</text>
</comment>
<name>A0A317PKP3_9HYPH</name>
<evidence type="ECO:0000313" key="2">
    <source>
        <dbReference type="Proteomes" id="UP000246352"/>
    </source>
</evidence>
<dbReference type="InterPro" id="IPR021251">
    <property type="entry name" value="DUF2793"/>
</dbReference>
<reference evidence="1 2" key="1">
    <citation type="submission" date="2018-05" db="EMBL/GenBank/DDBJ databases">
        <title>Genomic Encyclopedia of Type Strains, Phase IV (KMG-IV): sequencing the most valuable type-strain genomes for metagenomic binning, comparative biology and taxonomic classification.</title>
        <authorList>
            <person name="Goeker M."/>
        </authorList>
    </citation>
    <scope>NUCLEOTIDE SEQUENCE [LARGE SCALE GENOMIC DNA]</scope>
    <source>
        <strain evidence="1 2">DSM 16791</strain>
    </source>
</reference>
<sequence length="443" mass="45544">MDQTANLALPFILPAQAQKHVTHNEALQALDALVQLSVLSRSLADPPGAPAEGDRYLVPAGATGAWAGRQDSIAAFQSGGWTLFAPRRGWLAWVGDEEALIAWSGAGWTAAGGEPLNPAELVGVNTTADAVNRLAVKSEAVLISHDDVTPGSGSVRIKLNKAAPEGTASLVLQTGWSGRAEWGLTGDDDLRLKVSADGDAWTEALRVDRESGETSVRGLRQARANGAPAGTILFTPGGDGAVSLYRTDSVSGQNPRTAVLASVSGDTLTLSEPVADTIFGHLMGGVSYARIWNVSRSPDGHSAWVRARPDASTLELISAASTAGWLPGDTIQLGDPLSVTPGRCITLDISPMLFAVFGTVFRQTGIVIRANIPAAAAGDGLGVSPTGIAGSFVSCAAAPSSAGVTMMACTEPSPVSNSNLVRLREQIAGTATTRLVSSIAVLA</sequence>